<reference evidence="1" key="1">
    <citation type="submission" date="2018-05" db="EMBL/GenBank/DDBJ databases">
        <authorList>
            <person name="Lanie J.A."/>
            <person name="Ng W.-L."/>
            <person name="Kazmierczak K.M."/>
            <person name="Andrzejewski T.M."/>
            <person name="Davidsen T.M."/>
            <person name="Wayne K.J."/>
            <person name="Tettelin H."/>
            <person name="Glass J.I."/>
            <person name="Rusch D."/>
            <person name="Podicherti R."/>
            <person name="Tsui H.-C.T."/>
            <person name="Winkler M.E."/>
        </authorList>
    </citation>
    <scope>NUCLEOTIDE SEQUENCE</scope>
</reference>
<name>A0A382D620_9ZZZZ</name>
<dbReference type="Gene3D" id="3.40.50.620">
    <property type="entry name" value="HUPs"/>
    <property type="match status" value="1"/>
</dbReference>
<proteinExistence type="predicted"/>
<evidence type="ECO:0008006" key="2">
    <source>
        <dbReference type="Google" id="ProtNLM"/>
    </source>
</evidence>
<dbReference type="AlphaFoldDB" id="A0A382D620"/>
<evidence type="ECO:0000313" key="1">
    <source>
        <dbReference type="EMBL" id="SVB33484.1"/>
    </source>
</evidence>
<dbReference type="SUPFAM" id="SSF52402">
    <property type="entry name" value="Adenine nucleotide alpha hydrolases-like"/>
    <property type="match status" value="1"/>
</dbReference>
<accession>A0A382D620</accession>
<protein>
    <recommendedName>
        <fullName evidence="2">Phosphoadenosine phosphosulphate reductase domain-containing protein</fullName>
    </recommendedName>
</protein>
<dbReference type="EMBL" id="UINC01037662">
    <property type="protein sequence ID" value="SVB33484.1"/>
    <property type="molecule type" value="Genomic_DNA"/>
</dbReference>
<organism evidence="1">
    <name type="scientific">marine metagenome</name>
    <dbReference type="NCBI Taxonomy" id="408172"/>
    <lineage>
        <taxon>unclassified sequences</taxon>
        <taxon>metagenomes</taxon>
        <taxon>ecological metagenomes</taxon>
    </lineage>
</organism>
<sequence>MGSFEGSSDIEEIPVNVIGQWMSGGADSSLLAYLLCKKIRDEELDIKFQPISVRRGRANNPIYAGNVIDFIEEDLGIDFILPHEVYYPPLDDEYMREIKIFWERDDYNFRHRKFEILYSGITSNPPADDSTIPKNKERVRDDTGVDKIVEQRNGYRHYINPFINVNKKWEAEAYKDKELLDSLFPLTYSCEGSIEATKHHTQHCKRCWWCQERYWAFGRYV</sequence>
<gene>
    <name evidence="1" type="ORF">METZ01_LOCUS186338</name>
</gene>
<dbReference type="InterPro" id="IPR014729">
    <property type="entry name" value="Rossmann-like_a/b/a_fold"/>
</dbReference>